<keyword evidence="7 14" id="KW-0378">Hydrolase</keyword>
<comment type="similarity">
    <text evidence="2 14">Belongs to the UppP family.</text>
</comment>
<comment type="catalytic activity">
    <reaction evidence="13 14">
        <text>di-trans,octa-cis-undecaprenyl diphosphate + H2O = di-trans,octa-cis-undecaprenyl phosphate + phosphate + H(+)</text>
        <dbReference type="Rhea" id="RHEA:28094"/>
        <dbReference type="ChEBI" id="CHEBI:15377"/>
        <dbReference type="ChEBI" id="CHEBI:15378"/>
        <dbReference type="ChEBI" id="CHEBI:43474"/>
        <dbReference type="ChEBI" id="CHEBI:58405"/>
        <dbReference type="ChEBI" id="CHEBI:60392"/>
        <dbReference type="EC" id="3.6.1.27"/>
    </reaction>
</comment>
<dbReference type="GO" id="GO:0009252">
    <property type="term" value="P:peptidoglycan biosynthetic process"/>
    <property type="evidence" value="ECO:0007669"/>
    <property type="project" value="UniProtKB-KW"/>
</dbReference>
<evidence type="ECO:0000256" key="8">
    <source>
        <dbReference type="ARBA" id="ARBA00022989"/>
    </source>
</evidence>
<dbReference type="GO" id="GO:0005886">
    <property type="term" value="C:plasma membrane"/>
    <property type="evidence" value="ECO:0007669"/>
    <property type="project" value="UniProtKB-SubCell"/>
</dbReference>
<protein>
    <recommendedName>
        <fullName evidence="4 14">Undecaprenyl-diphosphatase</fullName>
        <ecNumber evidence="3 14">3.6.1.27</ecNumber>
    </recommendedName>
    <alternativeName>
        <fullName evidence="12 14">Bacitracin resistance protein</fullName>
    </alternativeName>
    <alternativeName>
        <fullName evidence="11 14">Undecaprenyl pyrophosphate phosphatase</fullName>
    </alternativeName>
</protein>
<dbReference type="Proteomes" id="UP000886005">
    <property type="component" value="Unassembled WGS sequence"/>
</dbReference>
<comment type="function">
    <text evidence="14">Catalyzes the dephosphorylation of undecaprenyl diphosphate (UPP). Confers resistance to bacitracin.</text>
</comment>
<dbReference type="HAMAP" id="MF_01006">
    <property type="entry name" value="Undec_diphosphatase"/>
    <property type="match status" value="1"/>
</dbReference>
<dbReference type="Pfam" id="PF02673">
    <property type="entry name" value="BacA"/>
    <property type="match status" value="1"/>
</dbReference>
<dbReference type="GO" id="GO:0071555">
    <property type="term" value="P:cell wall organization"/>
    <property type="evidence" value="ECO:0007669"/>
    <property type="project" value="UniProtKB-KW"/>
</dbReference>
<comment type="miscellaneous">
    <text evidence="14">Bacitracin is thought to be involved in the inhibition of peptidoglycan synthesis by sequestering undecaprenyl diphosphate, thereby reducing the pool of lipid carrier available.</text>
</comment>
<evidence type="ECO:0000313" key="15">
    <source>
        <dbReference type="EMBL" id="HED09322.1"/>
    </source>
</evidence>
<keyword evidence="14" id="KW-0573">Peptidoglycan synthesis</keyword>
<organism evidence="15">
    <name type="scientific">Caldithrix abyssi</name>
    <dbReference type="NCBI Taxonomy" id="187145"/>
    <lineage>
        <taxon>Bacteria</taxon>
        <taxon>Pseudomonadati</taxon>
        <taxon>Calditrichota</taxon>
        <taxon>Calditrichia</taxon>
        <taxon>Calditrichales</taxon>
        <taxon>Calditrichaceae</taxon>
        <taxon>Caldithrix</taxon>
    </lineage>
</organism>
<feature type="transmembrane region" description="Helical" evidence="14">
    <location>
        <begin position="185"/>
        <end position="203"/>
    </location>
</feature>
<keyword evidence="9 14" id="KW-0472">Membrane</keyword>
<feature type="transmembrane region" description="Helical" evidence="14">
    <location>
        <begin position="147"/>
        <end position="165"/>
    </location>
</feature>
<evidence type="ECO:0000256" key="4">
    <source>
        <dbReference type="ARBA" id="ARBA00021581"/>
    </source>
</evidence>
<feature type="transmembrane region" description="Helical" evidence="14">
    <location>
        <begin position="6"/>
        <end position="29"/>
    </location>
</feature>
<keyword evidence="5 14" id="KW-1003">Cell membrane</keyword>
<evidence type="ECO:0000256" key="6">
    <source>
        <dbReference type="ARBA" id="ARBA00022692"/>
    </source>
</evidence>
<keyword evidence="14" id="KW-0133">Cell shape</keyword>
<dbReference type="GO" id="GO:0050380">
    <property type="term" value="F:undecaprenyl-diphosphatase activity"/>
    <property type="evidence" value="ECO:0007669"/>
    <property type="project" value="UniProtKB-UniRule"/>
</dbReference>
<dbReference type="AlphaFoldDB" id="A0A7V1LKS3"/>
<dbReference type="EC" id="3.6.1.27" evidence="3 14"/>
<evidence type="ECO:0000256" key="9">
    <source>
        <dbReference type="ARBA" id="ARBA00023136"/>
    </source>
</evidence>
<keyword evidence="14" id="KW-0961">Cell wall biogenesis/degradation</keyword>
<evidence type="ECO:0000256" key="1">
    <source>
        <dbReference type="ARBA" id="ARBA00004651"/>
    </source>
</evidence>
<evidence type="ECO:0000256" key="14">
    <source>
        <dbReference type="HAMAP-Rule" id="MF_01006"/>
    </source>
</evidence>
<evidence type="ECO:0000256" key="7">
    <source>
        <dbReference type="ARBA" id="ARBA00022801"/>
    </source>
</evidence>
<dbReference type="GO" id="GO:0008360">
    <property type="term" value="P:regulation of cell shape"/>
    <property type="evidence" value="ECO:0007669"/>
    <property type="project" value="UniProtKB-KW"/>
</dbReference>
<evidence type="ECO:0000256" key="2">
    <source>
        <dbReference type="ARBA" id="ARBA00010621"/>
    </source>
</evidence>
<keyword evidence="8 14" id="KW-1133">Transmembrane helix</keyword>
<dbReference type="GO" id="GO:0046677">
    <property type="term" value="P:response to antibiotic"/>
    <property type="evidence" value="ECO:0007669"/>
    <property type="project" value="UniProtKB-UniRule"/>
</dbReference>
<dbReference type="InterPro" id="IPR003824">
    <property type="entry name" value="UppP"/>
</dbReference>
<dbReference type="PANTHER" id="PTHR30622">
    <property type="entry name" value="UNDECAPRENYL-DIPHOSPHATASE"/>
    <property type="match status" value="1"/>
</dbReference>
<dbReference type="PANTHER" id="PTHR30622:SF2">
    <property type="entry name" value="UNDECAPRENYL-DIPHOSPHATASE"/>
    <property type="match status" value="1"/>
</dbReference>
<evidence type="ECO:0000256" key="10">
    <source>
        <dbReference type="ARBA" id="ARBA00023251"/>
    </source>
</evidence>
<comment type="subcellular location">
    <subcellularLocation>
        <location evidence="1 14">Cell membrane</location>
        <topology evidence="1 14">Multi-pass membrane protein</topology>
    </subcellularLocation>
</comment>
<gene>
    <name evidence="14 15" type="primary">uppP</name>
    <name evidence="15" type="ORF">ENJ10_01405</name>
</gene>
<feature type="transmembrane region" description="Helical" evidence="14">
    <location>
        <begin position="218"/>
        <end position="236"/>
    </location>
</feature>
<name>A0A7V1LKS3_CALAY</name>
<evidence type="ECO:0000256" key="5">
    <source>
        <dbReference type="ARBA" id="ARBA00022475"/>
    </source>
</evidence>
<evidence type="ECO:0000256" key="3">
    <source>
        <dbReference type="ARBA" id="ARBA00012374"/>
    </source>
</evidence>
<dbReference type="NCBIfam" id="TIGR00753">
    <property type="entry name" value="undec_PP_bacA"/>
    <property type="match status" value="1"/>
</dbReference>
<sequence length="270" mass="30017">MELIKAIILGLVQGLTEFLPVSSSGHLVIFANILNFQETGIAFEVFVHFGTLLATLVAFRYELTRMIAAPYSVWIKKSRDAELNEYLRWDLYVIVASIPAAFVGLLYKDQIEAIFDSLLFVFFMLIFTGTIMVVTPYLKDKATPLNGWRSFVIGIAQAFAILPGVSRSGSTIFTGLLMGIDRDKVARFSFIMSLPAVFGAALLKLKDLMETGLSDGQILNYVAGTLVAFISGYYAIKLLLDIVKKGKLQWFGYYCYALAALGLSYLYIWG</sequence>
<keyword evidence="6 14" id="KW-0812">Transmembrane</keyword>
<proteinExistence type="inferred from homology"/>
<feature type="transmembrane region" description="Helical" evidence="14">
    <location>
        <begin position="41"/>
        <end position="61"/>
    </location>
</feature>
<reference evidence="15" key="1">
    <citation type="journal article" date="2020" name="mSystems">
        <title>Genome- and Community-Level Interaction Insights into Carbon Utilization and Element Cycling Functions of Hydrothermarchaeota in Hydrothermal Sediment.</title>
        <authorList>
            <person name="Zhou Z."/>
            <person name="Liu Y."/>
            <person name="Xu W."/>
            <person name="Pan J."/>
            <person name="Luo Z.H."/>
            <person name="Li M."/>
        </authorList>
    </citation>
    <scope>NUCLEOTIDE SEQUENCE [LARGE SCALE GENOMIC DNA]</scope>
    <source>
        <strain evidence="15">HyVt-456</strain>
    </source>
</reference>
<evidence type="ECO:0000256" key="12">
    <source>
        <dbReference type="ARBA" id="ARBA00032932"/>
    </source>
</evidence>
<comment type="caution">
    <text evidence="15">The sequence shown here is derived from an EMBL/GenBank/DDBJ whole genome shotgun (WGS) entry which is preliminary data.</text>
</comment>
<evidence type="ECO:0000256" key="11">
    <source>
        <dbReference type="ARBA" id="ARBA00032707"/>
    </source>
</evidence>
<feature type="transmembrane region" description="Helical" evidence="14">
    <location>
        <begin position="248"/>
        <end position="268"/>
    </location>
</feature>
<feature type="transmembrane region" description="Helical" evidence="14">
    <location>
        <begin position="89"/>
        <end position="107"/>
    </location>
</feature>
<evidence type="ECO:0000256" key="13">
    <source>
        <dbReference type="ARBA" id="ARBA00047594"/>
    </source>
</evidence>
<accession>A0A7V1LKS3</accession>
<feature type="transmembrane region" description="Helical" evidence="14">
    <location>
        <begin position="114"/>
        <end position="135"/>
    </location>
</feature>
<dbReference type="EMBL" id="DRLD01000038">
    <property type="protein sequence ID" value="HED09322.1"/>
    <property type="molecule type" value="Genomic_DNA"/>
</dbReference>
<keyword evidence="10 14" id="KW-0046">Antibiotic resistance</keyword>